<name>A0A816I8H2_BRANA</name>
<gene>
    <name evidence="1" type="ORF">DARMORV10_C03P32880.1</name>
</gene>
<accession>A0A816I8H2</accession>
<dbReference type="AlphaFoldDB" id="A0A816I8H2"/>
<evidence type="ECO:0000313" key="1">
    <source>
        <dbReference type="EMBL" id="CAF1701867.1"/>
    </source>
</evidence>
<dbReference type="EMBL" id="HG994367">
    <property type="protein sequence ID" value="CAF1701867.1"/>
    <property type="molecule type" value="Genomic_DNA"/>
</dbReference>
<proteinExistence type="predicted"/>
<organism evidence="1">
    <name type="scientific">Brassica napus</name>
    <name type="common">Rape</name>
    <dbReference type="NCBI Taxonomy" id="3708"/>
    <lineage>
        <taxon>Eukaryota</taxon>
        <taxon>Viridiplantae</taxon>
        <taxon>Streptophyta</taxon>
        <taxon>Embryophyta</taxon>
        <taxon>Tracheophyta</taxon>
        <taxon>Spermatophyta</taxon>
        <taxon>Magnoliopsida</taxon>
        <taxon>eudicotyledons</taxon>
        <taxon>Gunneridae</taxon>
        <taxon>Pentapetalae</taxon>
        <taxon>rosids</taxon>
        <taxon>malvids</taxon>
        <taxon>Brassicales</taxon>
        <taxon>Brassicaceae</taxon>
        <taxon>Brassiceae</taxon>
        <taxon>Brassica</taxon>
    </lineage>
</organism>
<reference evidence="1" key="1">
    <citation type="submission" date="2021-01" db="EMBL/GenBank/DDBJ databases">
        <authorList>
            <consortium name="Genoscope - CEA"/>
            <person name="William W."/>
        </authorList>
    </citation>
    <scope>NUCLEOTIDE SEQUENCE</scope>
</reference>
<protein>
    <submittedName>
        <fullName evidence="1">(rape) hypothetical protein</fullName>
    </submittedName>
</protein>
<dbReference type="Proteomes" id="UP001295469">
    <property type="component" value="Chromosome C03"/>
</dbReference>
<sequence>MERTFEPDKKQLSKCTNQPTNLYLGFFEMFTQQLTIIRLDRNLFKAHSRRLNLKRESPCSTDFLSTFFLSTFRFIKRKPIGHSYKQFMKYIQPNLSPDLKINLICMCNTYTTRKEKRRQNSLRLISFTISESLETVCSLSSPSIAIHSLKTSSPAIKINLGRRTSKDPKQNVNRWIEDDIRRRAKHISKRSDKA</sequence>